<evidence type="ECO:0000313" key="9">
    <source>
        <dbReference type="EMBL" id="QDZ24528.1"/>
    </source>
</evidence>
<sequence length="595" mass="62477">MATTRKVVRATPGGVGSGEDAIDGAAPGGDDKGIVAATRVVALCTVASKVTGLVREVLLTSLFGIGPVMDAFAYACVVPAYFQMVAGGFNGPFHTAVLVAARRRRKVSVEEAPTLKTLVSTKHLVESLSSWAVLPASLIACALFFFPGPVLGLFAPGLASPGPDGLLELSIATQQLRIMAPCVLTGVLTGIAFGGLNAAGHFLSPSISQALANAMMVCGIIAMRGLSGGLSALSSGRQLATAFLMGSVVQLLLQSIVMQKKGVGALFRPRLRLSDLGVVAHAARILLPAILSSTMLQLSTYTDLWFASSWQGSAAVMACAAMITTAPIGLLGSAIIVPRMPRLAQQAADSDWQGFRMACDSMLRTSISVGLPLTISFCFFAKQIVSSVYERSAFTSDSTAQVVPVVVVYALGIAWFICRDVVVRAFYALDRGKIPVITSVAALVLNAVLDAYLSRTMASPAVGLVFSTVLVSCLSTVALYWALHKILRDKVGPAGSALGGLKWRKFLLNTLCASGITMCHSKWLLHKFPTLQSLLKSSFHFSSAWRLETLGLSVGWLLDASLVGASLVSAWAVYYLCLAACDKMGSGTPKDLPSH</sequence>
<dbReference type="PANTHER" id="PTHR43486">
    <property type="entry name" value="LIPID II FLIPPASE MURJ-RELATED"/>
    <property type="match status" value="1"/>
</dbReference>
<keyword evidence="3 8" id="KW-0812">Transmembrane</keyword>
<accession>A0A5B8MUQ1</accession>
<proteinExistence type="predicted"/>
<feature type="transmembrane region" description="Helical" evidence="8">
    <location>
        <begin position="211"/>
        <end position="233"/>
    </location>
</feature>
<feature type="transmembrane region" description="Helical" evidence="8">
    <location>
        <begin position="178"/>
        <end position="199"/>
    </location>
</feature>
<feature type="transmembrane region" description="Helical" evidence="8">
    <location>
        <begin position="131"/>
        <end position="158"/>
    </location>
</feature>
<evidence type="ECO:0000256" key="8">
    <source>
        <dbReference type="SAM" id="Phobius"/>
    </source>
</evidence>
<comment type="subcellular location">
    <subcellularLocation>
        <location evidence="1">Cell membrane</location>
        <topology evidence="1">Multi-pass membrane protein</topology>
    </subcellularLocation>
</comment>
<dbReference type="GO" id="GO:0008360">
    <property type="term" value="P:regulation of cell shape"/>
    <property type="evidence" value="ECO:0007669"/>
    <property type="project" value="UniProtKB-KW"/>
</dbReference>
<evidence type="ECO:0000256" key="5">
    <source>
        <dbReference type="ARBA" id="ARBA00022984"/>
    </source>
</evidence>
<evidence type="ECO:0000256" key="7">
    <source>
        <dbReference type="ARBA" id="ARBA00023136"/>
    </source>
</evidence>
<evidence type="ECO:0000256" key="6">
    <source>
        <dbReference type="ARBA" id="ARBA00022989"/>
    </source>
</evidence>
<evidence type="ECO:0000256" key="4">
    <source>
        <dbReference type="ARBA" id="ARBA00022960"/>
    </source>
</evidence>
<keyword evidence="7 8" id="KW-0472">Membrane</keyword>
<feature type="transmembrane region" description="Helical" evidence="8">
    <location>
        <begin position="402"/>
        <end position="422"/>
    </location>
</feature>
<dbReference type="InterPro" id="IPR004268">
    <property type="entry name" value="MurJ"/>
</dbReference>
<dbReference type="Pfam" id="PF03023">
    <property type="entry name" value="MurJ"/>
    <property type="match status" value="1"/>
</dbReference>
<protein>
    <submittedName>
        <fullName evidence="9">Putative murein biosynthesis integral membrane protein MurJ</fullName>
    </submittedName>
</protein>
<evidence type="ECO:0000256" key="3">
    <source>
        <dbReference type="ARBA" id="ARBA00022692"/>
    </source>
</evidence>
<dbReference type="GO" id="GO:0005886">
    <property type="term" value="C:plasma membrane"/>
    <property type="evidence" value="ECO:0007669"/>
    <property type="project" value="UniProtKB-SubCell"/>
</dbReference>
<evidence type="ECO:0000313" key="10">
    <source>
        <dbReference type="Proteomes" id="UP000316726"/>
    </source>
</evidence>
<organism evidence="9 10">
    <name type="scientific">Chloropicon primus</name>
    <dbReference type="NCBI Taxonomy" id="1764295"/>
    <lineage>
        <taxon>Eukaryota</taxon>
        <taxon>Viridiplantae</taxon>
        <taxon>Chlorophyta</taxon>
        <taxon>Chloropicophyceae</taxon>
        <taxon>Chloropicales</taxon>
        <taxon>Chloropicaceae</taxon>
        <taxon>Chloropicon</taxon>
    </lineage>
</organism>
<feature type="transmembrane region" description="Helical" evidence="8">
    <location>
        <begin position="310"/>
        <end position="337"/>
    </location>
</feature>
<feature type="transmembrane region" description="Helical" evidence="8">
    <location>
        <begin position="278"/>
        <end position="298"/>
    </location>
</feature>
<reference evidence="9 10" key="1">
    <citation type="submission" date="2018-07" db="EMBL/GenBank/DDBJ databases">
        <title>The complete nuclear genome of the prasinophyte Chloropicon primus (CCMP1205).</title>
        <authorList>
            <person name="Pombert J.-F."/>
            <person name="Otis C."/>
            <person name="Turmel M."/>
            <person name="Lemieux C."/>
        </authorList>
    </citation>
    <scope>NUCLEOTIDE SEQUENCE [LARGE SCALE GENOMIC DNA]</scope>
    <source>
        <strain evidence="9 10">CCMP1205</strain>
    </source>
</reference>
<feature type="transmembrane region" description="Helical" evidence="8">
    <location>
        <begin position="460"/>
        <end position="483"/>
    </location>
</feature>
<feature type="transmembrane region" description="Helical" evidence="8">
    <location>
        <begin position="362"/>
        <end position="382"/>
    </location>
</feature>
<evidence type="ECO:0000256" key="2">
    <source>
        <dbReference type="ARBA" id="ARBA00022475"/>
    </source>
</evidence>
<dbReference type="NCBIfam" id="TIGR01695">
    <property type="entry name" value="murJ_mviN"/>
    <property type="match status" value="1"/>
</dbReference>
<dbReference type="OrthoDB" id="2018828at2759"/>
<keyword evidence="10" id="KW-1185">Reference proteome</keyword>
<keyword evidence="6 8" id="KW-1133">Transmembrane helix</keyword>
<feature type="transmembrane region" description="Helical" evidence="8">
    <location>
        <begin position="239"/>
        <end position="257"/>
    </location>
</feature>
<dbReference type="PRINTS" id="PR01806">
    <property type="entry name" value="VIRFACTRMVIN"/>
</dbReference>
<dbReference type="AlphaFoldDB" id="A0A5B8MUQ1"/>
<keyword evidence="2" id="KW-1003">Cell membrane</keyword>
<dbReference type="PANTHER" id="PTHR43486:SF1">
    <property type="entry name" value="LIPID II FLIPPASE MURJ-RELATED"/>
    <property type="match status" value="1"/>
</dbReference>
<name>A0A5B8MUQ1_9CHLO</name>
<dbReference type="EMBL" id="CP031046">
    <property type="protein sequence ID" value="QDZ24528.1"/>
    <property type="molecule type" value="Genomic_DNA"/>
</dbReference>
<dbReference type="STRING" id="1764295.A0A5B8MUQ1"/>
<gene>
    <name evidence="9" type="ORF">A3770_13p70460</name>
</gene>
<keyword evidence="4" id="KW-0133">Cell shape</keyword>
<evidence type="ECO:0000256" key="1">
    <source>
        <dbReference type="ARBA" id="ARBA00004651"/>
    </source>
</evidence>
<feature type="transmembrane region" description="Helical" evidence="8">
    <location>
        <begin position="554"/>
        <end position="577"/>
    </location>
</feature>
<dbReference type="Proteomes" id="UP000316726">
    <property type="component" value="Chromosome 13"/>
</dbReference>
<keyword evidence="5" id="KW-0573">Peptidoglycan synthesis</keyword>